<dbReference type="Proteomes" id="UP000678281">
    <property type="component" value="Unassembled WGS sequence"/>
</dbReference>
<reference evidence="1" key="1">
    <citation type="submission" date="2021-04" db="EMBL/GenBank/DDBJ databases">
        <title>Devosia litorisediminis sp. nov., isolated from a sand dune.</title>
        <authorList>
            <person name="Park S."/>
            <person name="Yoon J.-H."/>
        </authorList>
    </citation>
    <scope>NUCLEOTIDE SEQUENCE</scope>
    <source>
        <strain evidence="1">BSSL-BM10</strain>
    </source>
</reference>
<keyword evidence="2" id="KW-1185">Reference proteome</keyword>
<name>A0A942EBG4_9HYPH</name>
<dbReference type="AlphaFoldDB" id="A0A942EBG4"/>
<evidence type="ECO:0000313" key="2">
    <source>
        <dbReference type="Proteomes" id="UP000678281"/>
    </source>
</evidence>
<proteinExistence type="predicted"/>
<organism evidence="1 2">
    <name type="scientific">Devosia litorisediminis</name>
    <dbReference type="NCBI Taxonomy" id="2829817"/>
    <lineage>
        <taxon>Bacteria</taxon>
        <taxon>Pseudomonadati</taxon>
        <taxon>Pseudomonadota</taxon>
        <taxon>Alphaproteobacteria</taxon>
        <taxon>Hyphomicrobiales</taxon>
        <taxon>Devosiaceae</taxon>
        <taxon>Devosia</taxon>
    </lineage>
</organism>
<dbReference type="EMBL" id="JAGXTP010000001">
    <property type="protein sequence ID" value="MBS3848269.1"/>
    <property type="molecule type" value="Genomic_DNA"/>
</dbReference>
<accession>A0A942EBG4</accession>
<dbReference type="RefSeq" id="WP_212657828.1">
    <property type="nucleotide sequence ID" value="NZ_JAGXTP010000001.1"/>
</dbReference>
<evidence type="ECO:0000313" key="1">
    <source>
        <dbReference type="EMBL" id="MBS3848269.1"/>
    </source>
</evidence>
<sequence length="88" mass="9791">MINGEPLVTCDRPVQLLAVGNNALSYVAPNGNEILFELTAFSGRTAWFPPAGESLLAVWTSPDEFYSYSVALTNGRARWDEPHVYRRC</sequence>
<gene>
    <name evidence="1" type="ORF">KD146_06120</name>
</gene>
<protein>
    <submittedName>
        <fullName evidence="1">Uncharacterized protein</fullName>
    </submittedName>
</protein>
<comment type="caution">
    <text evidence="1">The sequence shown here is derived from an EMBL/GenBank/DDBJ whole genome shotgun (WGS) entry which is preliminary data.</text>
</comment>